<reference evidence="1 2" key="1">
    <citation type="submission" date="2023-07" db="EMBL/GenBank/DDBJ databases">
        <authorList>
            <person name="Peeters C."/>
        </authorList>
    </citation>
    <scope>NUCLEOTIDE SEQUENCE [LARGE SCALE GENOMIC DNA]</scope>
    <source>
        <strain evidence="1 2">LMG 19083</strain>
    </source>
</reference>
<accession>A0ABM9JTA2</accession>
<evidence type="ECO:0000313" key="2">
    <source>
        <dbReference type="Proteomes" id="UP001189813"/>
    </source>
</evidence>
<organism evidence="1 2">
    <name type="scientific">Ralstonia psammae</name>
    <dbReference type="NCBI Taxonomy" id="3058598"/>
    <lineage>
        <taxon>Bacteria</taxon>
        <taxon>Pseudomonadati</taxon>
        <taxon>Pseudomonadota</taxon>
        <taxon>Betaproteobacteria</taxon>
        <taxon>Burkholderiales</taxon>
        <taxon>Burkholderiaceae</taxon>
        <taxon>Ralstonia</taxon>
    </lineage>
</organism>
<comment type="caution">
    <text evidence="1">The sequence shown here is derived from an EMBL/GenBank/DDBJ whole genome shotgun (WGS) entry which is preliminary data.</text>
</comment>
<sequence length="178" mass="17175">MKTIAGFGIAIIGECEVIQEKMKALTTGLILVAASTVALHAHAQSNPSVHGSEAISVGTLSVLTAPVASVAGSAGNGGPAAGGALASIGGFYVISGIVDVGGDSVEVMLNAVKGAGKLSAKIAKSALHTVGASVGATVEVSAVATGTLLVASGKVLAFIPNTVGEALLHHSRVPGESS</sequence>
<keyword evidence="2" id="KW-1185">Reference proteome</keyword>
<dbReference type="RefSeq" id="WP_316667743.1">
    <property type="nucleotide sequence ID" value="NZ_CATZBU010000011.1"/>
</dbReference>
<gene>
    <name evidence="1" type="ORF">LMG19083_03913</name>
</gene>
<name>A0ABM9JTA2_9RALS</name>
<protein>
    <submittedName>
        <fullName evidence="1">Uncharacterized protein</fullName>
    </submittedName>
</protein>
<proteinExistence type="predicted"/>
<dbReference type="EMBL" id="CATZBU010000011">
    <property type="protein sequence ID" value="CAJ0803592.1"/>
    <property type="molecule type" value="Genomic_DNA"/>
</dbReference>
<dbReference type="Proteomes" id="UP001189813">
    <property type="component" value="Unassembled WGS sequence"/>
</dbReference>
<evidence type="ECO:0000313" key="1">
    <source>
        <dbReference type="EMBL" id="CAJ0803592.1"/>
    </source>
</evidence>